<evidence type="ECO:0000313" key="3">
    <source>
        <dbReference type="EMBL" id="MDO7021594.1"/>
    </source>
</evidence>
<dbReference type="InterPro" id="IPR039561">
    <property type="entry name" value="Peptidase_M15C"/>
</dbReference>
<evidence type="ECO:0000259" key="2">
    <source>
        <dbReference type="Pfam" id="PF13539"/>
    </source>
</evidence>
<dbReference type="Proteomes" id="UP001175147">
    <property type="component" value="Unassembled WGS sequence"/>
</dbReference>
<feature type="transmembrane region" description="Helical" evidence="1">
    <location>
        <begin position="32"/>
        <end position="53"/>
    </location>
</feature>
<keyword evidence="1" id="KW-0812">Transmembrane</keyword>
<name>A0ABT8Z0D2_9SPIR</name>
<dbReference type="EMBL" id="JAUPBM010000239">
    <property type="protein sequence ID" value="MDO7021594.1"/>
    <property type="molecule type" value="Genomic_DNA"/>
</dbReference>
<keyword evidence="4" id="KW-1185">Reference proteome</keyword>
<evidence type="ECO:0000256" key="1">
    <source>
        <dbReference type="SAM" id="Phobius"/>
    </source>
</evidence>
<dbReference type="RefSeq" id="WP_304384070.1">
    <property type="nucleotide sequence ID" value="NZ_JAUPBL010000001.1"/>
</dbReference>
<sequence length="364" mass="42516">MTVLQYVLVIAVILAVLAIMSFIIKASSKYKFIMIAFIIVIVSSISAVGIIYINNTKSMMPNLSLNLKEQQIQEEKKKVRKDIIIRPGALETIALHLAYSNRISPPIIKNRELGFYLDGIWFNWANGKLLTDEDMSNQDAYIPFGFYSYTVDGMPELQEETPERTKELQDYYKKRVNNTKYINNKFLDTLYDGTNERSLVKHISTESILGYKVRVHDYVYEPLSNVSIEVKLMAQTNQEAKEFLDSLKIVSGYVWKIISKSASRSYHSYGVAFDTLPKKNNGKQIYWAWTRVNNKAWYAVPYEKRWHPPKSVVKTFEKYGFIWGGKWHNYDTIHFEYRPELIIYNNLKNDEDTAYELIEKYGIF</sequence>
<accession>A0ABT8Z0D2</accession>
<keyword evidence="1" id="KW-0472">Membrane</keyword>
<feature type="transmembrane region" description="Helical" evidence="1">
    <location>
        <begin position="6"/>
        <end position="25"/>
    </location>
</feature>
<dbReference type="Pfam" id="PF13539">
    <property type="entry name" value="Peptidase_M15_4"/>
    <property type="match status" value="1"/>
</dbReference>
<dbReference type="Gene3D" id="3.30.1380.10">
    <property type="match status" value="1"/>
</dbReference>
<gene>
    <name evidence="3" type="ORF">Q5M86_12510</name>
</gene>
<dbReference type="InterPro" id="IPR009045">
    <property type="entry name" value="Zn_M74/Hedgehog-like"/>
</dbReference>
<reference evidence="3" key="1">
    <citation type="submission" date="2023-07" db="EMBL/GenBank/DDBJ databases">
        <title>Mucosal microbiota of week-old chicken and adult hens.</title>
        <authorList>
            <person name="Volf J."/>
            <person name="Karasova D."/>
            <person name="Crhanova M."/>
            <person name="Faldynova M."/>
            <person name="Prikrylova H."/>
            <person name="Zeman M."/>
            <person name="Babak V."/>
            <person name="Rajova J."/>
            <person name="Rychlik I."/>
        </authorList>
    </citation>
    <scope>NUCLEOTIDE SEQUENCE</scope>
    <source>
        <strain evidence="3">ET902</strain>
    </source>
</reference>
<dbReference type="SUPFAM" id="SSF55166">
    <property type="entry name" value="Hedgehog/DD-peptidase"/>
    <property type="match status" value="1"/>
</dbReference>
<protein>
    <submittedName>
        <fullName evidence="3">M15 family metallopeptidase</fullName>
    </submittedName>
</protein>
<organism evidence="3 4">
    <name type="scientific">Brachyspira innocens</name>
    <dbReference type="NCBI Taxonomy" id="13264"/>
    <lineage>
        <taxon>Bacteria</taxon>
        <taxon>Pseudomonadati</taxon>
        <taxon>Spirochaetota</taxon>
        <taxon>Spirochaetia</taxon>
        <taxon>Brachyspirales</taxon>
        <taxon>Brachyspiraceae</taxon>
        <taxon>Brachyspira</taxon>
    </lineage>
</organism>
<comment type="caution">
    <text evidence="3">The sequence shown here is derived from an EMBL/GenBank/DDBJ whole genome shotgun (WGS) entry which is preliminary data.</text>
</comment>
<proteinExistence type="predicted"/>
<feature type="domain" description="Peptidase M15C" evidence="2">
    <location>
        <begin position="260"/>
        <end position="337"/>
    </location>
</feature>
<evidence type="ECO:0000313" key="4">
    <source>
        <dbReference type="Proteomes" id="UP001175147"/>
    </source>
</evidence>
<keyword evidence="1" id="KW-1133">Transmembrane helix</keyword>